<organism evidence="1 2">
    <name type="scientific">Lactobacillus crispatus</name>
    <dbReference type="NCBI Taxonomy" id="47770"/>
    <lineage>
        <taxon>Bacteria</taxon>
        <taxon>Bacillati</taxon>
        <taxon>Bacillota</taxon>
        <taxon>Bacilli</taxon>
        <taxon>Lactobacillales</taxon>
        <taxon>Lactobacillaceae</taxon>
        <taxon>Lactobacillus</taxon>
    </lineage>
</organism>
<reference evidence="1" key="1">
    <citation type="submission" date="2024-06" db="EMBL/GenBank/DDBJ databases">
        <title>Vaginal Lactobacillus fatty acid response mechanisms reveal a metabolite-targeted strategy for bacterial vaginosis treatment.</title>
        <authorList>
            <person name="Zhu M."/>
            <person name="Blainey P.C."/>
            <person name="Bloom S.M."/>
            <person name="Kwon D.S."/>
        </authorList>
    </citation>
    <scope>NUCLEOTIDE SEQUENCE</scope>
    <source>
        <strain evidence="1">194_F1_1</strain>
    </source>
</reference>
<dbReference type="RefSeq" id="WP_020993070.1">
    <property type="nucleotide sequence ID" value="NZ_CP061005.1"/>
</dbReference>
<dbReference type="Proteomes" id="UP001434419">
    <property type="component" value="Unassembled WGS sequence"/>
</dbReference>
<dbReference type="EMBL" id="JBETVU010000012">
    <property type="protein sequence ID" value="MES5150094.1"/>
    <property type="molecule type" value="Genomic_DNA"/>
</dbReference>
<accession>A0ABV2BAM2</accession>
<evidence type="ECO:0000313" key="2">
    <source>
        <dbReference type="Proteomes" id="UP001434419"/>
    </source>
</evidence>
<gene>
    <name evidence="1" type="ORF">ABVC42_09275</name>
</gene>
<comment type="caution">
    <text evidence="1">The sequence shown here is derived from an EMBL/GenBank/DDBJ whole genome shotgun (WGS) entry which is preliminary data.</text>
</comment>
<name>A0ABV2BAM2_9LACO</name>
<evidence type="ECO:0000313" key="1">
    <source>
        <dbReference type="EMBL" id="MES5150094.1"/>
    </source>
</evidence>
<proteinExistence type="predicted"/>
<sequence>MRKLSTSILEKIVGGRSKIRRHFFKSNSRGWGNGSGGGTF</sequence>
<keyword evidence="2" id="KW-1185">Reference proteome</keyword>
<protein>
    <submittedName>
        <fullName evidence="1">Uncharacterized protein</fullName>
    </submittedName>
</protein>